<feature type="non-terminal residue" evidence="2">
    <location>
        <position position="324"/>
    </location>
</feature>
<feature type="compositionally biased region" description="Acidic residues" evidence="1">
    <location>
        <begin position="45"/>
        <end position="56"/>
    </location>
</feature>
<feature type="region of interest" description="Disordered" evidence="1">
    <location>
        <begin position="29"/>
        <end position="76"/>
    </location>
</feature>
<feature type="compositionally biased region" description="Polar residues" evidence="1">
    <location>
        <begin position="57"/>
        <end position="72"/>
    </location>
</feature>
<evidence type="ECO:0000313" key="2">
    <source>
        <dbReference type="EMBL" id="GMT14287.1"/>
    </source>
</evidence>
<comment type="caution">
    <text evidence="2">The sequence shown here is derived from an EMBL/GenBank/DDBJ whole genome shotgun (WGS) entry which is preliminary data.</text>
</comment>
<feature type="region of interest" description="Disordered" evidence="1">
    <location>
        <begin position="132"/>
        <end position="170"/>
    </location>
</feature>
<protein>
    <submittedName>
        <fullName evidence="2">Uncharacterized protein</fullName>
    </submittedName>
</protein>
<gene>
    <name evidence="2" type="ORF">PFISCL1PPCAC_5584</name>
</gene>
<feature type="compositionally biased region" description="Acidic residues" evidence="1">
    <location>
        <begin position="161"/>
        <end position="170"/>
    </location>
</feature>
<feature type="compositionally biased region" description="Basic and acidic residues" evidence="1">
    <location>
        <begin position="133"/>
        <end position="155"/>
    </location>
</feature>
<evidence type="ECO:0000313" key="3">
    <source>
        <dbReference type="Proteomes" id="UP001432322"/>
    </source>
</evidence>
<evidence type="ECO:0000256" key="1">
    <source>
        <dbReference type="SAM" id="MobiDB-lite"/>
    </source>
</evidence>
<sequence>FLLSRGRSDVSSTTIARVMGDKRRNIQCTISFEDGEMDKSRHEEEDYGSDNEEEDSMNTTFIGPSSTSNESSDTIDRSLPSLNPHPISVLSPSIFSPDKIRRTYTDHEVFRKGIVRRNLEYVSHPTYSYVPGERMDGAKNEETEGKGEIDNEKLDSSYTQSEDEEKEEGENQIVIVKIRNERRRTVFTRKSLALRRVSFAAVKHNNGNRGRAKKSESSSSSISSSSDQESKRSQNGKKRSTSRSNRVYSKSSGGKKEEKMKNKEEKKGPSKTTAKVNQNGMRKTEKKESIGTKAVRDSTVKGTNPKKESLKVKENENVGARPKR</sequence>
<feature type="compositionally biased region" description="Low complexity" evidence="1">
    <location>
        <begin position="217"/>
        <end position="227"/>
    </location>
</feature>
<proteinExistence type="predicted"/>
<accession>A0AAV5V3W2</accession>
<feature type="non-terminal residue" evidence="2">
    <location>
        <position position="1"/>
    </location>
</feature>
<name>A0AAV5V3W2_9BILA</name>
<dbReference type="Proteomes" id="UP001432322">
    <property type="component" value="Unassembled WGS sequence"/>
</dbReference>
<feature type="compositionally biased region" description="Basic and acidic residues" evidence="1">
    <location>
        <begin position="282"/>
        <end position="316"/>
    </location>
</feature>
<feature type="compositionally biased region" description="Basic and acidic residues" evidence="1">
    <location>
        <begin position="254"/>
        <end position="268"/>
    </location>
</feature>
<feature type="region of interest" description="Disordered" evidence="1">
    <location>
        <begin position="204"/>
        <end position="324"/>
    </location>
</feature>
<organism evidence="2 3">
    <name type="scientific">Pristionchus fissidentatus</name>
    <dbReference type="NCBI Taxonomy" id="1538716"/>
    <lineage>
        <taxon>Eukaryota</taxon>
        <taxon>Metazoa</taxon>
        <taxon>Ecdysozoa</taxon>
        <taxon>Nematoda</taxon>
        <taxon>Chromadorea</taxon>
        <taxon>Rhabditida</taxon>
        <taxon>Rhabditina</taxon>
        <taxon>Diplogasteromorpha</taxon>
        <taxon>Diplogasteroidea</taxon>
        <taxon>Neodiplogasteridae</taxon>
        <taxon>Pristionchus</taxon>
    </lineage>
</organism>
<feature type="compositionally biased region" description="Polar residues" evidence="1">
    <location>
        <begin position="272"/>
        <end position="281"/>
    </location>
</feature>
<keyword evidence="3" id="KW-1185">Reference proteome</keyword>
<dbReference type="EMBL" id="BTSY01000002">
    <property type="protein sequence ID" value="GMT14287.1"/>
    <property type="molecule type" value="Genomic_DNA"/>
</dbReference>
<dbReference type="AlphaFoldDB" id="A0AAV5V3W2"/>
<reference evidence="2" key="1">
    <citation type="submission" date="2023-10" db="EMBL/GenBank/DDBJ databases">
        <title>Genome assembly of Pristionchus species.</title>
        <authorList>
            <person name="Yoshida K."/>
            <person name="Sommer R.J."/>
        </authorList>
    </citation>
    <scope>NUCLEOTIDE SEQUENCE</scope>
    <source>
        <strain evidence="2">RS5133</strain>
    </source>
</reference>